<organism evidence="13 14">
    <name type="scientific">Lepidopterella palustris CBS 459.81</name>
    <dbReference type="NCBI Taxonomy" id="1314670"/>
    <lineage>
        <taxon>Eukaryota</taxon>
        <taxon>Fungi</taxon>
        <taxon>Dikarya</taxon>
        <taxon>Ascomycota</taxon>
        <taxon>Pezizomycotina</taxon>
        <taxon>Dothideomycetes</taxon>
        <taxon>Pleosporomycetidae</taxon>
        <taxon>Mytilinidiales</taxon>
        <taxon>Argynnaceae</taxon>
        <taxon>Lepidopterella</taxon>
    </lineage>
</organism>
<name>A0A8E2JLE0_9PEZI</name>
<dbReference type="PANTHER" id="PTHR12271">
    <property type="entry name" value="POLY A POLYMERASE CID PAP -RELATED"/>
    <property type="match status" value="1"/>
</dbReference>
<dbReference type="EMBL" id="KV744807">
    <property type="protein sequence ID" value="OCK86284.1"/>
    <property type="molecule type" value="Genomic_DNA"/>
</dbReference>
<evidence type="ECO:0000256" key="9">
    <source>
        <dbReference type="ARBA" id="ARBA00022842"/>
    </source>
</evidence>
<keyword evidence="14" id="KW-1185">Reference proteome</keyword>
<comment type="cofactor">
    <cofactor evidence="2">
        <name>Mg(2+)</name>
        <dbReference type="ChEBI" id="CHEBI:18420"/>
    </cofactor>
</comment>
<evidence type="ECO:0000256" key="1">
    <source>
        <dbReference type="ARBA" id="ARBA00001936"/>
    </source>
</evidence>
<dbReference type="InterPro" id="IPR002058">
    <property type="entry name" value="PAP_assoc"/>
</dbReference>
<feature type="compositionally biased region" description="Pro residues" evidence="10">
    <location>
        <begin position="341"/>
        <end position="351"/>
    </location>
</feature>
<protein>
    <recommendedName>
        <fullName evidence="5">polynucleotide adenylyltransferase</fullName>
        <ecNumber evidence="5">2.7.7.19</ecNumber>
    </recommendedName>
</protein>
<sequence>MTHFFYIYWSLFSRHNNVTIPKDSPPINPRESYPGPQQQHQGLPPLGNNFQPANRSSYSHAPQSSQPYPRGGFSHQRGNRGAAQALRHAPFNLQSPQRPRPQNSSQNGPPSPRIHRNHQQGPQHVRQTSNQPVARDLANLGVKVDAPRILQRPQPLQGSSGKAPVSVESTQKQTVQQNQHLLVETFTAQCQYLDNIAAAEIPKVEISTTELSAKESFRLRLEVLCQDAIKEGYAGNMTSVALKCFGSLSSGFATQGSDVDLAVVPSGHFSSALLTHASQTDMDIPRLLEKKLLDNKLGARLLTRTRIPILKVCENPTEELYLALREERQKWDDLPEEEKYPPPQPTPPPAPLATVGQNGPAQIPQNHGSIDQAQHESKKRGKESPDRKVVQLKPTKTIEPATPSSNSTGSQDDNNNDNKTSRQNRFEKPWLREKILGPLDFPKSGVGIQSDINFANPLALHNTDLLRCYCLCDPRVRPMVLFVKAWAKRRKINSSYSGTLSSYGYVLMVLHYLVNIAQPPVCPNLQLCWRPPVQVESLEKALEETSIDGYEVRFWRNENEIATAARQGRLTANRQSLGALLRGFFQFFANTSRYNSPGFNWTGEVLSLRTPGGIRTKGEKGWTGARTTVVDEKEIRHRFLFAIEDPFEWDHNVARTVTHNGIVAIRDEFRRAWRILVAVGQKRQPEGGLFEAVVEQVLPPTQKTAETETEGEKNYEKDIQATTIKVKGSVAMNASLVAKGSVETKGREEKPVGQTLAVLVDNTVEQHAAVG</sequence>
<dbReference type="OrthoDB" id="407432at2759"/>
<proteinExistence type="inferred from homology"/>
<evidence type="ECO:0000256" key="3">
    <source>
        <dbReference type="ARBA" id="ARBA00004496"/>
    </source>
</evidence>
<dbReference type="SUPFAM" id="SSF81301">
    <property type="entry name" value="Nucleotidyltransferase"/>
    <property type="match status" value="1"/>
</dbReference>
<dbReference type="GO" id="GO:0046872">
    <property type="term" value="F:metal ion binding"/>
    <property type="evidence" value="ECO:0007669"/>
    <property type="project" value="UniProtKB-KW"/>
</dbReference>
<evidence type="ECO:0000256" key="6">
    <source>
        <dbReference type="ARBA" id="ARBA00022490"/>
    </source>
</evidence>
<evidence type="ECO:0000256" key="2">
    <source>
        <dbReference type="ARBA" id="ARBA00001946"/>
    </source>
</evidence>
<feature type="compositionally biased region" description="Polar residues" evidence="10">
    <location>
        <begin position="402"/>
        <end position="423"/>
    </location>
</feature>
<dbReference type="Pfam" id="PF03828">
    <property type="entry name" value="PAP_assoc"/>
    <property type="match status" value="1"/>
</dbReference>
<evidence type="ECO:0000256" key="10">
    <source>
        <dbReference type="SAM" id="MobiDB-lite"/>
    </source>
</evidence>
<keyword evidence="7" id="KW-0808">Transferase</keyword>
<comment type="subcellular location">
    <subcellularLocation>
        <location evidence="3">Cytoplasm</location>
    </subcellularLocation>
</comment>
<feature type="compositionally biased region" description="Low complexity" evidence="10">
    <location>
        <begin position="34"/>
        <end position="47"/>
    </location>
</feature>
<dbReference type="SUPFAM" id="SSF81631">
    <property type="entry name" value="PAP/OAS1 substrate-binding domain"/>
    <property type="match status" value="1"/>
</dbReference>
<dbReference type="GO" id="GO:0005737">
    <property type="term" value="C:cytoplasm"/>
    <property type="evidence" value="ECO:0007669"/>
    <property type="project" value="UniProtKB-SubCell"/>
</dbReference>
<evidence type="ECO:0000259" key="11">
    <source>
        <dbReference type="Pfam" id="PF03828"/>
    </source>
</evidence>
<evidence type="ECO:0000256" key="8">
    <source>
        <dbReference type="ARBA" id="ARBA00022723"/>
    </source>
</evidence>
<keyword evidence="9" id="KW-0460">Magnesium</keyword>
<dbReference type="Gene3D" id="1.10.1410.10">
    <property type="match status" value="1"/>
</dbReference>
<keyword evidence="6" id="KW-0963">Cytoplasm</keyword>
<dbReference type="EC" id="2.7.7.19" evidence="5"/>
<feature type="compositionally biased region" description="Polar residues" evidence="10">
    <location>
        <begin position="119"/>
        <end position="131"/>
    </location>
</feature>
<dbReference type="InterPro" id="IPR043519">
    <property type="entry name" value="NT_sf"/>
</dbReference>
<feature type="domain" description="Poly(A) RNA polymerase mitochondrial-like central palm" evidence="12">
    <location>
        <begin position="207"/>
        <end position="317"/>
    </location>
</feature>
<gene>
    <name evidence="13" type="ORF">K432DRAFT_376936</name>
</gene>
<dbReference type="GO" id="GO:0031123">
    <property type="term" value="P:RNA 3'-end processing"/>
    <property type="evidence" value="ECO:0007669"/>
    <property type="project" value="TreeGrafter"/>
</dbReference>
<dbReference type="Proteomes" id="UP000250266">
    <property type="component" value="Unassembled WGS sequence"/>
</dbReference>
<dbReference type="GO" id="GO:0050265">
    <property type="term" value="F:RNA uridylyltransferase activity"/>
    <property type="evidence" value="ECO:0007669"/>
    <property type="project" value="TreeGrafter"/>
</dbReference>
<dbReference type="InterPro" id="IPR054708">
    <property type="entry name" value="MTPAP-like_central"/>
</dbReference>
<feature type="region of interest" description="Disordered" evidence="10">
    <location>
        <begin position="334"/>
        <end position="429"/>
    </location>
</feature>
<comment type="cofactor">
    <cofactor evidence="1">
        <name>Mn(2+)</name>
        <dbReference type="ChEBI" id="CHEBI:29035"/>
    </cofactor>
</comment>
<evidence type="ECO:0000259" key="12">
    <source>
        <dbReference type="Pfam" id="PF22600"/>
    </source>
</evidence>
<evidence type="ECO:0000313" key="14">
    <source>
        <dbReference type="Proteomes" id="UP000250266"/>
    </source>
</evidence>
<dbReference type="GO" id="GO:1990817">
    <property type="term" value="F:poly(A) RNA polymerase activity"/>
    <property type="evidence" value="ECO:0007669"/>
    <property type="project" value="UniProtKB-EC"/>
</dbReference>
<feature type="domain" description="PAP-associated" evidence="11">
    <location>
        <begin position="576"/>
        <end position="651"/>
    </location>
</feature>
<feature type="compositionally biased region" description="Polar residues" evidence="10">
    <location>
        <begin position="355"/>
        <end position="372"/>
    </location>
</feature>
<dbReference type="PANTHER" id="PTHR12271:SF40">
    <property type="entry name" value="POLY(A) RNA POLYMERASE GLD2"/>
    <property type="match status" value="1"/>
</dbReference>
<dbReference type="GO" id="GO:0010605">
    <property type="term" value="P:negative regulation of macromolecule metabolic process"/>
    <property type="evidence" value="ECO:0007669"/>
    <property type="project" value="UniProtKB-ARBA"/>
</dbReference>
<keyword evidence="8" id="KW-0479">Metal-binding</keyword>
<evidence type="ECO:0000313" key="13">
    <source>
        <dbReference type="EMBL" id="OCK86284.1"/>
    </source>
</evidence>
<accession>A0A8E2JLE0</accession>
<reference evidence="13 14" key="1">
    <citation type="journal article" date="2016" name="Nat. Commun.">
        <title>Ectomycorrhizal ecology is imprinted in the genome of the dominant symbiotic fungus Cenococcum geophilum.</title>
        <authorList>
            <consortium name="DOE Joint Genome Institute"/>
            <person name="Peter M."/>
            <person name="Kohler A."/>
            <person name="Ohm R.A."/>
            <person name="Kuo A."/>
            <person name="Krutzmann J."/>
            <person name="Morin E."/>
            <person name="Arend M."/>
            <person name="Barry K.W."/>
            <person name="Binder M."/>
            <person name="Choi C."/>
            <person name="Clum A."/>
            <person name="Copeland A."/>
            <person name="Grisel N."/>
            <person name="Haridas S."/>
            <person name="Kipfer T."/>
            <person name="LaButti K."/>
            <person name="Lindquist E."/>
            <person name="Lipzen A."/>
            <person name="Maire R."/>
            <person name="Meier B."/>
            <person name="Mihaltcheva S."/>
            <person name="Molinier V."/>
            <person name="Murat C."/>
            <person name="Poggeler S."/>
            <person name="Quandt C.A."/>
            <person name="Sperisen C."/>
            <person name="Tritt A."/>
            <person name="Tisserant E."/>
            <person name="Crous P.W."/>
            <person name="Henrissat B."/>
            <person name="Nehls U."/>
            <person name="Egli S."/>
            <person name="Spatafora J.W."/>
            <person name="Grigoriev I.V."/>
            <person name="Martin F.M."/>
        </authorList>
    </citation>
    <scope>NUCLEOTIDE SEQUENCE [LARGE SCALE GENOMIC DNA]</scope>
    <source>
        <strain evidence="13 14">CBS 459.81</strain>
    </source>
</reference>
<dbReference type="Gene3D" id="3.30.460.10">
    <property type="entry name" value="Beta Polymerase, domain 2"/>
    <property type="match status" value="1"/>
</dbReference>
<evidence type="ECO:0000256" key="7">
    <source>
        <dbReference type="ARBA" id="ARBA00022679"/>
    </source>
</evidence>
<evidence type="ECO:0000256" key="5">
    <source>
        <dbReference type="ARBA" id="ARBA00012388"/>
    </source>
</evidence>
<evidence type="ECO:0000256" key="4">
    <source>
        <dbReference type="ARBA" id="ARBA00008593"/>
    </source>
</evidence>
<dbReference type="AlphaFoldDB" id="A0A8E2JLE0"/>
<feature type="region of interest" description="Disordered" evidence="10">
    <location>
        <begin position="21"/>
        <end position="131"/>
    </location>
</feature>
<feature type="compositionally biased region" description="Polar residues" evidence="10">
    <location>
        <begin position="48"/>
        <end position="67"/>
    </location>
</feature>
<feature type="region of interest" description="Disordered" evidence="10">
    <location>
        <begin position="144"/>
        <end position="171"/>
    </location>
</feature>
<comment type="similarity">
    <text evidence="4">Belongs to the DNA polymerase type-B-like family.</text>
</comment>
<dbReference type="Pfam" id="PF22600">
    <property type="entry name" value="MTPAP-like_central"/>
    <property type="match status" value="1"/>
</dbReference>